<name>A0ACC2RIS7_9FUNG</name>
<dbReference type="Proteomes" id="UP001165960">
    <property type="component" value="Unassembled WGS sequence"/>
</dbReference>
<gene>
    <name evidence="1" type="ORF">DSO57_1039828</name>
</gene>
<reference evidence="1" key="1">
    <citation type="submission" date="2022-04" db="EMBL/GenBank/DDBJ databases">
        <title>Genome of the entomopathogenic fungus Entomophthora muscae.</title>
        <authorList>
            <person name="Elya C."/>
            <person name="Lovett B.R."/>
            <person name="Lee E."/>
            <person name="Macias A.M."/>
            <person name="Hajek A.E."/>
            <person name="De Bivort B.L."/>
            <person name="Kasson M.T."/>
            <person name="De Fine Licht H.H."/>
            <person name="Stajich J.E."/>
        </authorList>
    </citation>
    <scope>NUCLEOTIDE SEQUENCE</scope>
    <source>
        <strain evidence="1">Berkeley</strain>
    </source>
</reference>
<accession>A0ACC2RIS7</accession>
<proteinExistence type="predicted"/>
<evidence type="ECO:0000313" key="2">
    <source>
        <dbReference type="Proteomes" id="UP001165960"/>
    </source>
</evidence>
<dbReference type="EMBL" id="QTSX02007188">
    <property type="protein sequence ID" value="KAJ9049919.1"/>
    <property type="molecule type" value="Genomic_DNA"/>
</dbReference>
<organism evidence="1 2">
    <name type="scientific">Entomophthora muscae</name>
    <dbReference type="NCBI Taxonomy" id="34485"/>
    <lineage>
        <taxon>Eukaryota</taxon>
        <taxon>Fungi</taxon>
        <taxon>Fungi incertae sedis</taxon>
        <taxon>Zoopagomycota</taxon>
        <taxon>Entomophthoromycotina</taxon>
        <taxon>Entomophthoromycetes</taxon>
        <taxon>Entomophthorales</taxon>
        <taxon>Entomophthoraceae</taxon>
        <taxon>Entomophthora</taxon>
    </lineage>
</organism>
<comment type="caution">
    <text evidence="1">The sequence shown here is derived from an EMBL/GenBank/DDBJ whole genome shotgun (WGS) entry which is preliminary data.</text>
</comment>
<keyword evidence="2" id="KW-1185">Reference proteome</keyword>
<sequence length="242" mass="26496">MFEEPLPVSNAPPSGNPSGAQHPFPQRLHSTGAPPPTPSSMLHARCNSDLVVVNYPNLLSKFGICHHEETMYSFVQALHSDKDAMTPIWAGELYHSRYDASCLAAEVRLGLQSATLPPSEISAHHAHTIAVRNEYIDKVAWVWALELAADPSSHQTLDLPVQANTNRCFSPRSRHIFKPLPLAMLLSTFIWLPQLATLCGILPKVASLASPGTLVVAWSITSPWLTSSTSLCPHPIPTWKMC</sequence>
<protein>
    <submittedName>
        <fullName evidence="1">Uncharacterized protein</fullName>
    </submittedName>
</protein>
<evidence type="ECO:0000313" key="1">
    <source>
        <dbReference type="EMBL" id="KAJ9049919.1"/>
    </source>
</evidence>